<feature type="domain" description="Reverse transcriptase zinc-binding" evidence="1">
    <location>
        <begin position="43"/>
        <end position="145"/>
    </location>
</feature>
<dbReference type="Pfam" id="PF13966">
    <property type="entry name" value="zf-RVT"/>
    <property type="match status" value="1"/>
</dbReference>
<dbReference type="OrthoDB" id="1110547at2759"/>
<evidence type="ECO:0000313" key="3">
    <source>
        <dbReference type="Proteomes" id="UP001141806"/>
    </source>
</evidence>
<comment type="caution">
    <text evidence="2">The sequence shown here is derived from an EMBL/GenBank/DDBJ whole genome shotgun (WGS) entry which is preliminary data.</text>
</comment>
<organism evidence="2 3">
    <name type="scientific">Protea cynaroides</name>
    <dbReference type="NCBI Taxonomy" id="273540"/>
    <lineage>
        <taxon>Eukaryota</taxon>
        <taxon>Viridiplantae</taxon>
        <taxon>Streptophyta</taxon>
        <taxon>Embryophyta</taxon>
        <taxon>Tracheophyta</taxon>
        <taxon>Spermatophyta</taxon>
        <taxon>Magnoliopsida</taxon>
        <taxon>Proteales</taxon>
        <taxon>Proteaceae</taxon>
        <taxon>Protea</taxon>
    </lineage>
</organism>
<evidence type="ECO:0000259" key="1">
    <source>
        <dbReference type="Pfam" id="PF13966"/>
    </source>
</evidence>
<name>A0A9Q0K438_9MAGN</name>
<gene>
    <name evidence="2" type="ORF">NE237_023063</name>
</gene>
<protein>
    <recommendedName>
        <fullName evidence="1">Reverse transcriptase zinc-binding domain-containing protein</fullName>
    </recommendedName>
</protein>
<keyword evidence="3" id="KW-1185">Reference proteome</keyword>
<accession>A0A9Q0K438</accession>
<dbReference type="AlphaFoldDB" id="A0A9Q0K438"/>
<dbReference type="Proteomes" id="UP001141806">
    <property type="component" value="Unassembled WGS sequence"/>
</dbReference>
<reference evidence="2" key="1">
    <citation type="journal article" date="2023" name="Plant J.">
        <title>The genome of the king protea, Protea cynaroides.</title>
        <authorList>
            <person name="Chang J."/>
            <person name="Duong T.A."/>
            <person name="Schoeman C."/>
            <person name="Ma X."/>
            <person name="Roodt D."/>
            <person name="Barker N."/>
            <person name="Li Z."/>
            <person name="Van de Peer Y."/>
            <person name="Mizrachi E."/>
        </authorList>
    </citation>
    <scope>NUCLEOTIDE SEQUENCE</scope>
    <source>
        <tissue evidence="2">Young leaves</tissue>
    </source>
</reference>
<sequence>MWKEEILHQLFSVEEVAAIKGIPLSFFPRPDRLIWKGTKNGRFTVKSAYHLLSNLKEAKLFSSPTSFKVVKWRMVPNIIWKQIWNCKTLPKIKEFLWRSCGQGVASSEGLIRRNILVDRICRRCGMVSKTIDHLLLTCPFARAAWHGSSNVFFGV</sequence>
<evidence type="ECO:0000313" key="2">
    <source>
        <dbReference type="EMBL" id="KAJ4963124.1"/>
    </source>
</evidence>
<proteinExistence type="predicted"/>
<dbReference type="EMBL" id="JAMYWD010000008">
    <property type="protein sequence ID" value="KAJ4963124.1"/>
    <property type="molecule type" value="Genomic_DNA"/>
</dbReference>
<dbReference type="InterPro" id="IPR026960">
    <property type="entry name" value="RVT-Znf"/>
</dbReference>